<dbReference type="RefSeq" id="WP_074234847.1">
    <property type="nucleotide sequence ID" value="NZ_FSRK01000001.1"/>
</dbReference>
<keyword evidence="1" id="KW-1133">Transmembrane helix</keyword>
<protein>
    <submittedName>
        <fullName evidence="2">Uncharacterized protein</fullName>
    </submittedName>
</protein>
<feature type="transmembrane region" description="Helical" evidence="1">
    <location>
        <begin position="44"/>
        <end position="68"/>
    </location>
</feature>
<evidence type="ECO:0000313" key="2">
    <source>
        <dbReference type="EMBL" id="SIO06140.1"/>
    </source>
</evidence>
<keyword evidence="1" id="KW-0812">Transmembrane</keyword>
<gene>
    <name evidence="2" type="ORF">SAMN05444409_1813</name>
</gene>
<dbReference type="AlphaFoldDB" id="A0A1N6GF25"/>
<reference evidence="3" key="1">
    <citation type="submission" date="2016-11" db="EMBL/GenBank/DDBJ databases">
        <authorList>
            <person name="Varghese N."/>
            <person name="Submissions S."/>
        </authorList>
    </citation>
    <scope>NUCLEOTIDE SEQUENCE [LARGE SCALE GENOMIC DNA]</scope>
    <source>
        <strain evidence="3">DSM 27623</strain>
    </source>
</reference>
<dbReference type="STRING" id="1416779.SAMN05444409_1813"/>
<accession>A0A1N6GF25</accession>
<sequence>MITLRFKALTKKEYKIAIVMIVLAILIPVLLFMSFVIINNLNKIPRSFLVVILGVLGIISFFILALIVSKTLGKKYELTFKETELVIKSDKTEVINYSEINSIRIHNNTDYSKIVIHKKDESDFKLFVGMANLLNNKNILEPANILDTALEKKFRKQITKRKDIDV</sequence>
<keyword evidence="1" id="KW-0472">Membrane</keyword>
<dbReference type="Proteomes" id="UP000185207">
    <property type="component" value="Unassembled WGS sequence"/>
</dbReference>
<evidence type="ECO:0000256" key="1">
    <source>
        <dbReference type="SAM" id="Phobius"/>
    </source>
</evidence>
<dbReference type="EMBL" id="FSRK01000001">
    <property type="protein sequence ID" value="SIO06140.1"/>
    <property type="molecule type" value="Genomic_DNA"/>
</dbReference>
<proteinExistence type="predicted"/>
<organism evidence="2 3">
    <name type="scientific">Epilithonimonas zeae</name>
    <dbReference type="NCBI Taxonomy" id="1416779"/>
    <lineage>
        <taxon>Bacteria</taxon>
        <taxon>Pseudomonadati</taxon>
        <taxon>Bacteroidota</taxon>
        <taxon>Flavobacteriia</taxon>
        <taxon>Flavobacteriales</taxon>
        <taxon>Weeksellaceae</taxon>
        <taxon>Chryseobacterium group</taxon>
        <taxon>Epilithonimonas</taxon>
    </lineage>
</organism>
<evidence type="ECO:0000313" key="3">
    <source>
        <dbReference type="Proteomes" id="UP000185207"/>
    </source>
</evidence>
<name>A0A1N6GF25_9FLAO</name>
<feature type="transmembrane region" description="Helical" evidence="1">
    <location>
        <begin position="16"/>
        <end position="38"/>
    </location>
</feature>
<keyword evidence="3" id="KW-1185">Reference proteome</keyword>